<comment type="function">
    <text evidence="9">Phosphorylates Ins(1,3,4,5,6)P5 at position 2 to form Ins(1,2,3,4,5,6)P6 (InsP6 or phytate).</text>
</comment>
<sequence length="338" mass="37924">MKSSQLALPPGCSAVYVGEGAANVVFELHLPDSITEELRLSLTGKLLRAAKDSTSAYGPGELQQCWEDSIKPLFRPEDLVPQRLIRLEESGIVDRLNQILADLEQTQVSDTKPSRRADFFGSRVADQPLAMILDDMRLCPAHPGDLCFEFKPKWLAPCPSAPADASRCRTCARKACKDRKGAETERFCPLDLVHCQTDADPQAAAVHVADSLNADLGLGIDTADPRLARFADWLCRTDLFTRLRDEQLRRDPRGPLLATADDDDFALAMTLRDCACFVRVPVEAERPVEARLADLDKKNARAKLEQWRDMEKKFIDEKWYYSEAGHGRRTNCRLERVL</sequence>
<comment type="similarity">
    <text evidence="2">Belongs to the IPK1 type 1 family.</text>
</comment>
<comment type="catalytic activity">
    <reaction evidence="9">
        <text>1D-myo-inositol 1,3,4,5,6-pentakisphosphate + ATP = 1D-myo-inositol hexakisphosphate + ADP + H(+)</text>
        <dbReference type="Rhea" id="RHEA:20313"/>
        <dbReference type="ChEBI" id="CHEBI:15378"/>
        <dbReference type="ChEBI" id="CHEBI:30616"/>
        <dbReference type="ChEBI" id="CHEBI:57733"/>
        <dbReference type="ChEBI" id="CHEBI:58130"/>
        <dbReference type="ChEBI" id="CHEBI:456216"/>
        <dbReference type="EC" id="2.7.1.158"/>
    </reaction>
</comment>
<comment type="caution">
    <text evidence="10">The sequence shown here is derived from an EMBL/GenBank/DDBJ whole genome shotgun (WGS) entry which is preliminary data.</text>
</comment>
<dbReference type="Pfam" id="PF06090">
    <property type="entry name" value="Ins_P5_2-kin"/>
    <property type="match status" value="2"/>
</dbReference>
<evidence type="ECO:0000256" key="2">
    <source>
        <dbReference type="ARBA" id="ARBA00008305"/>
    </source>
</evidence>
<dbReference type="Proteomes" id="UP001217918">
    <property type="component" value="Unassembled WGS sequence"/>
</dbReference>
<proteinExistence type="inferred from homology"/>
<dbReference type="GO" id="GO:0032958">
    <property type="term" value="P:inositol phosphate biosynthetic process"/>
    <property type="evidence" value="ECO:0007669"/>
    <property type="project" value="TreeGrafter"/>
</dbReference>
<dbReference type="GO" id="GO:0035299">
    <property type="term" value="F:inositol-1,3,4,5,6-pentakisphosphate 2-kinase activity"/>
    <property type="evidence" value="ECO:0007669"/>
    <property type="project" value="UniProtKB-EC"/>
</dbReference>
<dbReference type="EC" id="2.7.1.158" evidence="3 9"/>
<evidence type="ECO:0000313" key="10">
    <source>
        <dbReference type="EMBL" id="KAK2070365.1"/>
    </source>
</evidence>
<accession>A0AAD9MCX4</accession>
<evidence type="ECO:0000256" key="1">
    <source>
        <dbReference type="ARBA" id="ARBA00003979"/>
    </source>
</evidence>
<dbReference type="EMBL" id="JAQQPM010000003">
    <property type="protein sequence ID" value="KAK2070365.1"/>
    <property type="molecule type" value="Genomic_DNA"/>
</dbReference>
<dbReference type="PANTHER" id="PTHR14456:SF2">
    <property type="entry name" value="INOSITOL-PENTAKISPHOSPHATE 2-KINASE"/>
    <property type="match status" value="1"/>
</dbReference>
<dbReference type="GO" id="GO:0005524">
    <property type="term" value="F:ATP binding"/>
    <property type="evidence" value="ECO:0007669"/>
    <property type="project" value="UniProtKB-KW"/>
</dbReference>
<evidence type="ECO:0000256" key="5">
    <source>
        <dbReference type="ARBA" id="ARBA00022679"/>
    </source>
</evidence>
<protein>
    <recommendedName>
        <fullName evidence="4 9">Inositol-pentakisphosphate 2-kinase</fullName>
        <ecNumber evidence="3 9">2.7.1.158</ecNumber>
    </recommendedName>
</protein>
<keyword evidence="8 9" id="KW-0067">ATP-binding</keyword>
<evidence type="ECO:0000256" key="8">
    <source>
        <dbReference type="ARBA" id="ARBA00022840"/>
    </source>
</evidence>
<name>A0AAD9MCX4_9PEZI</name>
<comment type="domain">
    <text evidence="9">The EXKPK motif is conserved in inositol-pentakisphosphate 2-kinases of both family 1 and 2.</text>
</comment>
<evidence type="ECO:0000256" key="7">
    <source>
        <dbReference type="ARBA" id="ARBA00022777"/>
    </source>
</evidence>
<keyword evidence="11" id="KW-1185">Reference proteome</keyword>
<keyword evidence="7 9" id="KW-0418">Kinase</keyword>
<keyword evidence="6 9" id="KW-0547">Nucleotide-binding</keyword>
<dbReference type="AlphaFoldDB" id="A0AAD9MCX4"/>
<comment type="function">
    <text evidence="1">Has kinase activity and phosphorylates inositol-1,3,4,5,6-pentakisphosphate (Ins(1,3,4,5,6)P5) to produce 1,2,3,4,5,6-hexakisphosphate (InsP6), also known as phytate.</text>
</comment>
<gene>
    <name evidence="10" type="ORF">P8C59_004865</name>
</gene>
<dbReference type="InterPro" id="IPR009286">
    <property type="entry name" value="Ins_P5_2-kin"/>
</dbReference>
<dbReference type="PANTHER" id="PTHR14456">
    <property type="entry name" value="INOSITOL POLYPHOSPHATE KINASE 1"/>
    <property type="match status" value="1"/>
</dbReference>
<dbReference type="GO" id="GO:0005634">
    <property type="term" value="C:nucleus"/>
    <property type="evidence" value="ECO:0007669"/>
    <property type="project" value="TreeGrafter"/>
</dbReference>
<evidence type="ECO:0000256" key="3">
    <source>
        <dbReference type="ARBA" id="ARBA00012023"/>
    </source>
</evidence>
<reference evidence="10" key="1">
    <citation type="journal article" date="2023" name="Mol. Plant Microbe Interact.">
        <title>Elucidating the Obligate Nature and Biological Capacity of an Invasive Fungal Corn Pathogen.</title>
        <authorList>
            <person name="MacCready J.S."/>
            <person name="Roggenkamp E.M."/>
            <person name="Gdanetz K."/>
            <person name="Chilvers M.I."/>
        </authorList>
    </citation>
    <scope>NUCLEOTIDE SEQUENCE</scope>
    <source>
        <strain evidence="10">PM02</strain>
    </source>
</reference>
<evidence type="ECO:0000256" key="9">
    <source>
        <dbReference type="RuleBase" id="RU364126"/>
    </source>
</evidence>
<evidence type="ECO:0000256" key="4">
    <source>
        <dbReference type="ARBA" id="ARBA00014846"/>
    </source>
</evidence>
<evidence type="ECO:0000256" key="6">
    <source>
        <dbReference type="ARBA" id="ARBA00022741"/>
    </source>
</evidence>
<organism evidence="10 11">
    <name type="scientific">Phyllachora maydis</name>
    <dbReference type="NCBI Taxonomy" id="1825666"/>
    <lineage>
        <taxon>Eukaryota</taxon>
        <taxon>Fungi</taxon>
        <taxon>Dikarya</taxon>
        <taxon>Ascomycota</taxon>
        <taxon>Pezizomycotina</taxon>
        <taxon>Sordariomycetes</taxon>
        <taxon>Sordariomycetidae</taxon>
        <taxon>Phyllachorales</taxon>
        <taxon>Phyllachoraceae</taxon>
        <taxon>Phyllachora</taxon>
    </lineage>
</organism>
<evidence type="ECO:0000313" key="11">
    <source>
        <dbReference type="Proteomes" id="UP001217918"/>
    </source>
</evidence>
<keyword evidence="5 9" id="KW-0808">Transferase</keyword>